<comment type="caution">
    <text evidence="1">The sequence shown here is derived from an EMBL/GenBank/DDBJ whole genome shotgun (WGS) entry which is preliminary data.</text>
</comment>
<gene>
    <name evidence="1" type="ORF">LCGC14_2121410</name>
</gene>
<feature type="non-terminal residue" evidence="1">
    <location>
        <position position="39"/>
    </location>
</feature>
<organism evidence="1">
    <name type="scientific">marine sediment metagenome</name>
    <dbReference type="NCBI Taxonomy" id="412755"/>
    <lineage>
        <taxon>unclassified sequences</taxon>
        <taxon>metagenomes</taxon>
        <taxon>ecological metagenomes</taxon>
    </lineage>
</organism>
<dbReference type="EMBL" id="LAZR01026425">
    <property type="protein sequence ID" value="KKL68791.1"/>
    <property type="molecule type" value="Genomic_DNA"/>
</dbReference>
<protein>
    <submittedName>
        <fullName evidence="1">Uncharacterized protein</fullName>
    </submittedName>
</protein>
<proteinExistence type="predicted"/>
<reference evidence="1" key="1">
    <citation type="journal article" date="2015" name="Nature">
        <title>Complex archaea that bridge the gap between prokaryotes and eukaryotes.</title>
        <authorList>
            <person name="Spang A."/>
            <person name="Saw J.H."/>
            <person name="Jorgensen S.L."/>
            <person name="Zaremba-Niedzwiedzka K."/>
            <person name="Martijn J."/>
            <person name="Lind A.E."/>
            <person name="van Eijk R."/>
            <person name="Schleper C."/>
            <person name="Guy L."/>
            <person name="Ettema T.J."/>
        </authorList>
    </citation>
    <scope>NUCLEOTIDE SEQUENCE</scope>
</reference>
<dbReference type="AlphaFoldDB" id="A0A0F9ERC2"/>
<evidence type="ECO:0000313" key="1">
    <source>
        <dbReference type="EMBL" id="KKL68791.1"/>
    </source>
</evidence>
<name>A0A0F9ERC2_9ZZZZ</name>
<sequence>MNIIQDNDLFGIDQNHLESLIELVETATTNDEKKRTLED</sequence>
<accession>A0A0F9ERC2</accession>